<proteinExistence type="predicted"/>
<dbReference type="EMBL" id="CM046388">
    <property type="protein sequence ID" value="KAI8571313.1"/>
    <property type="molecule type" value="Genomic_DNA"/>
</dbReference>
<accession>A0ACC0Q3H0</accession>
<keyword evidence="2" id="KW-1185">Reference proteome</keyword>
<sequence length="98" mass="10883">MSEGANFNDHSDEFNRLLTELGVIGAKIEEEDKGILLLVSLPPSHEHLRTTLMYGKDTLGLDEVVAALLSHESMRRNESEKISEERVMVASFDGQARG</sequence>
<gene>
    <name evidence="1" type="ORF">RHMOL_Rhmol01G0109800</name>
</gene>
<reference evidence="1" key="1">
    <citation type="submission" date="2022-02" db="EMBL/GenBank/DDBJ databases">
        <title>Plant Genome Project.</title>
        <authorList>
            <person name="Zhang R.-G."/>
        </authorList>
    </citation>
    <scope>NUCLEOTIDE SEQUENCE</scope>
    <source>
        <strain evidence="1">AT1</strain>
    </source>
</reference>
<evidence type="ECO:0000313" key="1">
    <source>
        <dbReference type="EMBL" id="KAI8571313.1"/>
    </source>
</evidence>
<dbReference type="Proteomes" id="UP001062846">
    <property type="component" value="Chromosome 1"/>
</dbReference>
<name>A0ACC0Q3H0_RHOML</name>
<comment type="caution">
    <text evidence="1">The sequence shown here is derived from an EMBL/GenBank/DDBJ whole genome shotgun (WGS) entry which is preliminary data.</text>
</comment>
<protein>
    <submittedName>
        <fullName evidence="1">Uncharacterized protein</fullName>
    </submittedName>
</protein>
<evidence type="ECO:0000313" key="2">
    <source>
        <dbReference type="Proteomes" id="UP001062846"/>
    </source>
</evidence>
<organism evidence="1 2">
    <name type="scientific">Rhododendron molle</name>
    <name type="common">Chinese azalea</name>
    <name type="synonym">Azalea mollis</name>
    <dbReference type="NCBI Taxonomy" id="49168"/>
    <lineage>
        <taxon>Eukaryota</taxon>
        <taxon>Viridiplantae</taxon>
        <taxon>Streptophyta</taxon>
        <taxon>Embryophyta</taxon>
        <taxon>Tracheophyta</taxon>
        <taxon>Spermatophyta</taxon>
        <taxon>Magnoliopsida</taxon>
        <taxon>eudicotyledons</taxon>
        <taxon>Gunneridae</taxon>
        <taxon>Pentapetalae</taxon>
        <taxon>asterids</taxon>
        <taxon>Ericales</taxon>
        <taxon>Ericaceae</taxon>
        <taxon>Ericoideae</taxon>
        <taxon>Rhodoreae</taxon>
        <taxon>Rhododendron</taxon>
    </lineage>
</organism>